<organism evidence="2">
    <name type="scientific">Cladocopium goreaui</name>
    <dbReference type="NCBI Taxonomy" id="2562237"/>
    <lineage>
        <taxon>Eukaryota</taxon>
        <taxon>Sar</taxon>
        <taxon>Alveolata</taxon>
        <taxon>Dinophyceae</taxon>
        <taxon>Suessiales</taxon>
        <taxon>Symbiodiniaceae</taxon>
        <taxon>Cladocopium</taxon>
    </lineage>
</organism>
<feature type="compositionally biased region" description="Low complexity" evidence="1">
    <location>
        <begin position="436"/>
        <end position="447"/>
    </location>
</feature>
<proteinExistence type="predicted"/>
<name>A0A9P1CHH5_9DINO</name>
<feature type="non-terminal residue" evidence="2">
    <location>
        <position position="1260"/>
    </location>
</feature>
<dbReference type="Proteomes" id="UP001152797">
    <property type="component" value="Unassembled WGS sequence"/>
</dbReference>
<feature type="region of interest" description="Disordered" evidence="1">
    <location>
        <begin position="621"/>
        <end position="695"/>
    </location>
</feature>
<feature type="region of interest" description="Disordered" evidence="1">
    <location>
        <begin position="526"/>
        <end position="564"/>
    </location>
</feature>
<feature type="compositionally biased region" description="Low complexity" evidence="1">
    <location>
        <begin position="621"/>
        <end position="631"/>
    </location>
</feature>
<accession>A0A9P1CHH5</accession>
<evidence type="ECO:0000313" key="3">
    <source>
        <dbReference type="EMBL" id="CAL4779669.1"/>
    </source>
</evidence>
<dbReference type="EMBL" id="CAMXCT030001702">
    <property type="protein sequence ID" value="CAL4779669.1"/>
    <property type="molecule type" value="Genomic_DNA"/>
</dbReference>
<feature type="compositionally biased region" description="Low complexity" evidence="1">
    <location>
        <begin position="81"/>
        <end position="102"/>
    </location>
</feature>
<feature type="region of interest" description="Disordered" evidence="1">
    <location>
        <begin position="45"/>
        <end position="118"/>
    </location>
</feature>
<evidence type="ECO:0000313" key="2">
    <source>
        <dbReference type="EMBL" id="CAI3992357.1"/>
    </source>
</evidence>
<reference evidence="2" key="1">
    <citation type="submission" date="2022-10" db="EMBL/GenBank/DDBJ databases">
        <authorList>
            <person name="Chen Y."/>
            <person name="Dougan E. K."/>
            <person name="Chan C."/>
            <person name="Rhodes N."/>
            <person name="Thang M."/>
        </authorList>
    </citation>
    <scope>NUCLEOTIDE SEQUENCE</scope>
</reference>
<reference evidence="3 4" key="2">
    <citation type="submission" date="2024-05" db="EMBL/GenBank/DDBJ databases">
        <authorList>
            <person name="Chen Y."/>
            <person name="Shah S."/>
            <person name="Dougan E. K."/>
            <person name="Thang M."/>
            <person name="Chan C."/>
        </authorList>
    </citation>
    <scope>NUCLEOTIDE SEQUENCE [LARGE SCALE GENOMIC DNA]</scope>
</reference>
<feature type="compositionally biased region" description="Low complexity" evidence="1">
    <location>
        <begin position="660"/>
        <end position="671"/>
    </location>
</feature>
<evidence type="ECO:0000313" key="4">
    <source>
        <dbReference type="Proteomes" id="UP001152797"/>
    </source>
</evidence>
<protein>
    <submittedName>
        <fullName evidence="2">Uncharacterized protein</fullName>
    </submittedName>
</protein>
<feature type="region of interest" description="Disordered" evidence="1">
    <location>
        <begin position="255"/>
        <end position="331"/>
    </location>
</feature>
<feature type="region of interest" description="Disordered" evidence="1">
    <location>
        <begin position="405"/>
        <end position="493"/>
    </location>
</feature>
<feature type="compositionally biased region" description="Low complexity" evidence="1">
    <location>
        <begin position="455"/>
        <end position="493"/>
    </location>
</feature>
<dbReference type="EMBL" id="CAMXCT010001702">
    <property type="protein sequence ID" value="CAI3992357.1"/>
    <property type="molecule type" value="Genomic_DNA"/>
</dbReference>
<keyword evidence="4" id="KW-1185">Reference proteome</keyword>
<comment type="caution">
    <text evidence="2">The sequence shown here is derived from an EMBL/GenBank/DDBJ whole genome shotgun (WGS) entry which is preliminary data.</text>
</comment>
<feature type="compositionally biased region" description="Gly residues" evidence="1">
    <location>
        <begin position="316"/>
        <end position="325"/>
    </location>
</feature>
<dbReference type="AlphaFoldDB" id="A0A9P1CHH5"/>
<feature type="compositionally biased region" description="Pro residues" evidence="1">
    <location>
        <begin position="304"/>
        <end position="313"/>
    </location>
</feature>
<evidence type="ECO:0000256" key="1">
    <source>
        <dbReference type="SAM" id="MobiDB-lite"/>
    </source>
</evidence>
<sequence length="1260" mass="137494">ENYAAWLLQFSEAQVQYVDHFSCEEKQSFCPKACIACTEHQTLDTESQEPATPPHDFGEHATETQSVVSIQSSTPAPPAVSSPVASLKGSQQGAAASSSGLKRPASKMKKPASKVQKVSEAWKPSPSFGFVKATKATAKSYIVSRESMKKNYHLLVNVTAHASHSHHQVVDKLMALVTSQGGLNKAFFALLLQLAWAEWGPVQEWYGRLWRQHVPTGYWAETTEAGLLMHNEDHDWLEGWGYDPPPPVLVPNPYSQPMTPPRTRFNSPNRVGAPSGVACKRPRLPSINERDDIGFGGGRASTDPPRPPTPPRPSRCGGGGGGGGPAAPDRLPEALGQVSEKLNQEQPEKRYEKKGFRAAIRRQLKKLCNRYQLRYPPWLDGNDLTVKQYKMRVRWFIEDFMLQQAQHAQPPQSPDGDGLGKASTPPNSPRDGKPQSGGSTPTGAGSPIESEDDSSSSSSSSESSGRPPSAAAGRPCEPEPAAGAAGDPPSSAAVIGHMMDNLLDNMEVLHPGVREEVQQTICAPHEEGWPAEGPAIPSPSLGTAGPARDPREVKSEPPQSPRPMDCEAVAGLHKAKLKAWMAAGMSYQTLPLKKVWRWRIELTMAALSTLKKPATKKAVQAAVKAQAKTQPSPTRASSAQEGWPAQGQAATTEPKEGWPAEGQEGTEAGAESPLVKKEIVSPQKPPRSQAKAKAVNLPPIPQKETKQMNYKLKALAAKGDSSLAKQFASCKTQQEKRAFFYNVYVLDPMVSNKKVAKRDLEEDNDIENEEEGWWTAEVIAEWKGIKPGCSNYEAKVQAAVESLTERDHEDKALAKLGVKQYEYTHRSKKKEVKKRRMLELEEGVEDVSQEDFSAMRAAMHKGMEQKMISNSSSSKPTKGGLDKANAADEAEVDLDIDWCQNLKDQYKKSKSQIAQVSSELHTVEVYKGKVQAMAKSEMQSAVLKGIEGMAKDLLARKTALLAEQLKFPKQVDDPAEAEVKSKEIKAWNDKVQEELKKFRKEFAKHKKFVGSSAASRAMRCLTCLWIFMSFHVGLQKAFAGKSSSSKRKRDSSESEDWNAFSLNLHAKNLLPATAILEAQPAPGSKVGKALAEICNNLFGTTGWPAEGIGADIAGQLRIDLSACYPGRSLFLAQAYASMEANDIKYLPKQGAKVAGQYMALENHAIRKTVEVELGTIQVPEEPTTTDKRVAFAPEGGIVNDDEPAGEFVQHAPTLWNLSGIGTKAFSGQRMKLLMHELNMARGDCWLGKMSLKSSASDMAM</sequence>
<gene>
    <name evidence="2" type="ORF">C1SCF055_LOCUS19194</name>
</gene>
<dbReference type="EMBL" id="CAMXCT020001702">
    <property type="protein sequence ID" value="CAL1145732.1"/>
    <property type="molecule type" value="Genomic_DNA"/>
</dbReference>